<evidence type="ECO:0000259" key="1">
    <source>
        <dbReference type="Pfam" id="PF00961"/>
    </source>
</evidence>
<dbReference type="EMBL" id="MN701588">
    <property type="protein sequence ID" value="QJA13815.1"/>
    <property type="molecule type" value="Genomic_DNA"/>
</dbReference>
<keyword evidence="2" id="KW-0150">Chloroplast</keyword>
<name>A0A6H1XE25_9CHLO</name>
<reference evidence="2" key="1">
    <citation type="submission" date="2019-11" db="EMBL/GenBank/DDBJ databases">
        <title>The Chloroplast Genome of the Green Alga Chaetophora sp.</title>
        <authorList>
            <person name="Liu B."/>
        </authorList>
    </citation>
    <scope>NUCLEOTIDE SEQUENCE</scope>
</reference>
<keyword evidence="2" id="KW-0255">Endonuclease</keyword>
<protein>
    <submittedName>
        <fullName evidence="2">LAGLIDADG endonuclease</fullName>
    </submittedName>
</protein>
<dbReference type="InterPro" id="IPR004860">
    <property type="entry name" value="LAGLIDADG_dom"/>
</dbReference>
<gene>
    <name evidence="2" type="primary">orf157</name>
</gene>
<feature type="domain" description="Homing endonuclease LAGLIDADG" evidence="1">
    <location>
        <begin position="14"/>
        <end position="102"/>
    </location>
</feature>
<dbReference type="AlphaFoldDB" id="A0A6H1XE25"/>
<accession>A0A6H1XE25</accession>
<keyword evidence="2" id="KW-0540">Nuclease</keyword>
<dbReference type="Gene3D" id="3.10.28.10">
    <property type="entry name" value="Homing endonucleases"/>
    <property type="match status" value="1"/>
</dbReference>
<dbReference type="SUPFAM" id="SSF55608">
    <property type="entry name" value="Homing endonucleases"/>
    <property type="match status" value="1"/>
</dbReference>
<dbReference type="PANTHER" id="PTHR37520">
    <property type="entry name" value="INTRON-ENCODED DNA ENDONUCLEASE AI2A-RELATED"/>
    <property type="match status" value="1"/>
</dbReference>
<keyword evidence="2" id="KW-0934">Plastid</keyword>
<geneLocation type="chloroplast" evidence="2"/>
<dbReference type="GO" id="GO:0004519">
    <property type="term" value="F:endonuclease activity"/>
    <property type="evidence" value="ECO:0007669"/>
    <property type="project" value="UniProtKB-KW"/>
</dbReference>
<keyword evidence="2" id="KW-0378">Hydrolase</keyword>
<dbReference type="PANTHER" id="PTHR37520:SF1">
    <property type="entry name" value="INTRON-ENCODED DNA ENDONUCLEASE AI2A-RELATED"/>
    <property type="match status" value="1"/>
</dbReference>
<dbReference type="Pfam" id="PF00961">
    <property type="entry name" value="LAGLIDADG_1"/>
    <property type="match status" value="1"/>
</dbReference>
<organism evidence="2">
    <name type="scientific">Chaetophora sp. FACHB-2423</name>
    <dbReference type="NCBI Taxonomy" id="2725789"/>
    <lineage>
        <taxon>Eukaryota</taxon>
        <taxon>Viridiplantae</taxon>
        <taxon>Chlorophyta</taxon>
        <taxon>core chlorophytes</taxon>
        <taxon>Chlorophyceae</taxon>
        <taxon>OCC clade</taxon>
        <taxon>Chaetophorales</taxon>
        <taxon>Chaetophoraceae</taxon>
        <taxon>Chaetophora</taxon>
    </lineage>
</organism>
<sequence length="156" mass="17929">MKLKKNLNSWNEYLAGLIDGDGSLLISKAGYASCEITLDIYDKPLLLDIRKKLGGYVEKRSGVNAYRYRLHDKKGMMHLIQLINGHIRNSKRIPQLQRICKLYNIPFKEPTPLTTNNGWFSGFFDAEGSVSYGMKRGKEKLRFFFFPFASACCKCF</sequence>
<dbReference type="InterPro" id="IPR027434">
    <property type="entry name" value="Homing_endonucl"/>
</dbReference>
<evidence type="ECO:0000313" key="2">
    <source>
        <dbReference type="EMBL" id="QJA13815.1"/>
    </source>
</evidence>
<proteinExistence type="predicted"/>